<keyword evidence="3" id="KW-1185">Reference proteome</keyword>
<dbReference type="RefSeq" id="WP_259549767.1">
    <property type="nucleotide sequence ID" value="NZ_BAABHW010000004.1"/>
</dbReference>
<organism evidence="2 3">
    <name type="scientific">[Roseibacterium] beibuensis</name>
    <dbReference type="NCBI Taxonomy" id="1193142"/>
    <lineage>
        <taxon>Bacteria</taxon>
        <taxon>Pseudomonadati</taxon>
        <taxon>Pseudomonadota</taxon>
        <taxon>Alphaproteobacteria</taxon>
        <taxon>Rhodobacterales</taxon>
        <taxon>Roseobacteraceae</taxon>
        <taxon>Roseicyclus</taxon>
    </lineage>
</organism>
<evidence type="ECO:0000313" key="2">
    <source>
        <dbReference type="EMBL" id="GAA5077005.1"/>
    </source>
</evidence>
<dbReference type="Proteomes" id="UP001499910">
    <property type="component" value="Unassembled WGS sequence"/>
</dbReference>
<keyword evidence="1" id="KW-0812">Transmembrane</keyword>
<protein>
    <submittedName>
        <fullName evidence="2">Uncharacterized protein</fullName>
    </submittedName>
</protein>
<proteinExistence type="predicted"/>
<name>A0ABP9LIA0_9RHOB</name>
<comment type="caution">
    <text evidence="2">The sequence shown here is derived from an EMBL/GenBank/DDBJ whole genome shotgun (WGS) entry which is preliminary data.</text>
</comment>
<dbReference type="EMBL" id="BAABHW010000004">
    <property type="protein sequence ID" value="GAA5077005.1"/>
    <property type="molecule type" value="Genomic_DNA"/>
</dbReference>
<keyword evidence="1" id="KW-0472">Membrane</keyword>
<feature type="transmembrane region" description="Helical" evidence="1">
    <location>
        <begin position="32"/>
        <end position="53"/>
    </location>
</feature>
<evidence type="ECO:0000313" key="3">
    <source>
        <dbReference type="Proteomes" id="UP001499910"/>
    </source>
</evidence>
<reference evidence="3" key="1">
    <citation type="journal article" date="2019" name="Int. J. Syst. Evol. Microbiol.">
        <title>The Global Catalogue of Microorganisms (GCM) 10K type strain sequencing project: providing services to taxonomists for standard genome sequencing and annotation.</title>
        <authorList>
            <consortium name="The Broad Institute Genomics Platform"/>
            <consortium name="The Broad Institute Genome Sequencing Center for Infectious Disease"/>
            <person name="Wu L."/>
            <person name="Ma J."/>
        </authorList>
    </citation>
    <scope>NUCLEOTIDE SEQUENCE [LARGE SCALE GENOMIC DNA]</scope>
    <source>
        <strain evidence="3">JCM 18015</strain>
    </source>
</reference>
<gene>
    <name evidence="2" type="ORF">GCM10023209_26770</name>
</gene>
<sequence>MTRTEMFDKAAPVEDEDDTELLKIFNTWGRRAMFFCIWTAMAIPVLLVIYARLSG</sequence>
<keyword evidence="1" id="KW-1133">Transmembrane helix</keyword>
<evidence type="ECO:0000256" key="1">
    <source>
        <dbReference type="SAM" id="Phobius"/>
    </source>
</evidence>
<accession>A0ABP9LIA0</accession>